<feature type="region of interest" description="Disordered" evidence="1">
    <location>
        <begin position="79"/>
        <end position="99"/>
    </location>
</feature>
<keyword evidence="2" id="KW-0812">Transmembrane</keyword>
<gene>
    <name evidence="3" type="ORF">SCAR479_08377</name>
</gene>
<comment type="caution">
    <text evidence="3">The sequence shown here is derived from an EMBL/GenBank/DDBJ whole genome shotgun (WGS) entry which is preliminary data.</text>
</comment>
<keyword evidence="2" id="KW-0472">Membrane</keyword>
<feature type="compositionally biased region" description="Basic and acidic residues" evidence="1">
    <location>
        <begin position="34"/>
        <end position="43"/>
    </location>
</feature>
<reference evidence="3 4" key="1">
    <citation type="submission" date="2024-02" db="EMBL/GenBank/DDBJ databases">
        <title>First draft genome assembly of two strains of Seiridium cardinale.</title>
        <authorList>
            <person name="Emiliani G."/>
            <person name="Scali E."/>
        </authorList>
    </citation>
    <scope>NUCLEOTIDE SEQUENCE [LARGE SCALE GENOMIC DNA]</scope>
    <source>
        <strain evidence="3 4">BM-138-000479</strain>
    </source>
</reference>
<protein>
    <submittedName>
        <fullName evidence="3">Uncharacterized protein</fullName>
    </submittedName>
</protein>
<organism evidence="3 4">
    <name type="scientific">Seiridium cardinale</name>
    <dbReference type="NCBI Taxonomy" id="138064"/>
    <lineage>
        <taxon>Eukaryota</taxon>
        <taxon>Fungi</taxon>
        <taxon>Dikarya</taxon>
        <taxon>Ascomycota</taxon>
        <taxon>Pezizomycotina</taxon>
        <taxon>Sordariomycetes</taxon>
        <taxon>Xylariomycetidae</taxon>
        <taxon>Amphisphaeriales</taxon>
        <taxon>Sporocadaceae</taxon>
        <taxon>Seiridium</taxon>
    </lineage>
</organism>
<feature type="region of interest" description="Disordered" evidence="1">
    <location>
        <begin position="1"/>
        <end position="50"/>
    </location>
</feature>
<dbReference type="Proteomes" id="UP001465668">
    <property type="component" value="Unassembled WGS sequence"/>
</dbReference>
<proteinExistence type="predicted"/>
<keyword evidence="2" id="KW-1133">Transmembrane helix</keyword>
<evidence type="ECO:0000256" key="1">
    <source>
        <dbReference type="SAM" id="MobiDB-lite"/>
    </source>
</evidence>
<accession>A0ABR2XLX8</accession>
<name>A0ABR2XLX8_9PEZI</name>
<sequence>MAVVRTSALRTGLRAASARPVTSQPFRMRGVRGIRTEKTEGHGEGMGGSESKSLVVPIAAGALGIGAVFFFMLGTPEKAASVPAAPGSTADEIQRKASK</sequence>
<evidence type="ECO:0000313" key="3">
    <source>
        <dbReference type="EMBL" id="KAK9774822.1"/>
    </source>
</evidence>
<evidence type="ECO:0000313" key="4">
    <source>
        <dbReference type="Proteomes" id="UP001465668"/>
    </source>
</evidence>
<keyword evidence="4" id="KW-1185">Reference proteome</keyword>
<feature type="transmembrane region" description="Helical" evidence="2">
    <location>
        <begin position="54"/>
        <end position="73"/>
    </location>
</feature>
<dbReference type="EMBL" id="JARVKM010000038">
    <property type="protein sequence ID" value="KAK9774822.1"/>
    <property type="molecule type" value="Genomic_DNA"/>
</dbReference>
<evidence type="ECO:0000256" key="2">
    <source>
        <dbReference type="SAM" id="Phobius"/>
    </source>
</evidence>